<dbReference type="GO" id="GO:0006508">
    <property type="term" value="P:proteolysis"/>
    <property type="evidence" value="ECO:0007669"/>
    <property type="project" value="InterPro"/>
</dbReference>
<dbReference type="eggNOG" id="KOG1339">
    <property type="taxonomic scope" value="Eukaryota"/>
</dbReference>
<sequence>MPMPSAPTCGTGDDIDQRGDVSMPNLEVLGPAVPEIRGGKKILSTSIGVVSLGTPLQDFNVAFDLSSSILWVPSSSCKCDDDCDIPEICAEQCSAHCCGSGTIPEDIIPEDHEDEDLSGTCTHKLAFDKDASKSFIPTGKTSKVVLDKTHLTADLVYDHLSLGPHHRPGLTAKNIKFGLVNKFPGSYDNTQFDGVFGLAISGANNEKSVVGQLASKHLLPHPVATLWINGNRTTSIVDGVISFGFLDDRTCQFDILSYVKLSAQDAWEFPVFQFVQGGRIIHKKVEIGVLDLGQRDLTVPKAAFEKFLVAFNASKDPVSGQYVGNCEPQGGIFLSFHIGPEFYSLHKSQVTSEVGNKKCQLHINAAESKDRHQYRFGTAFLEKFCAVLDFNGRLGLAPVKEIIAVV</sequence>
<dbReference type="PROSITE" id="PS51767">
    <property type="entry name" value="PEPTIDASE_A1"/>
    <property type="match status" value="1"/>
</dbReference>
<protein>
    <submittedName>
        <fullName evidence="5">Peptidase A1 domain-containing protein</fullName>
    </submittedName>
</protein>
<organism evidence="4 5">
    <name type="scientific">Bursaphelenchus xylophilus</name>
    <name type="common">Pinewood nematode worm</name>
    <name type="synonym">Aphelenchoides xylophilus</name>
    <dbReference type="NCBI Taxonomy" id="6326"/>
    <lineage>
        <taxon>Eukaryota</taxon>
        <taxon>Metazoa</taxon>
        <taxon>Ecdysozoa</taxon>
        <taxon>Nematoda</taxon>
        <taxon>Chromadorea</taxon>
        <taxon>Rhabditida</taxon>
        <taxon>Tylenchina</taxon>
        <taxon>Tylenchomorpha</taxon>
        <taxon>Aphelenchoidea</taxon>
        <taxon>Aphelenchoididae</taxon>
        <taxon>Bursaphelenchus</taxon>
    </lineage>
</organism>
<name>A0A1I7RKF0_BURXY</name>
<dbReference type="WBParaSite" id="BXY_0118400.1">
    <property type="protein sequence ID" value="BXY_0118400.1"/>
    <property type="gene ID" value="BXY_0118400"/>
</dbReference>
<feature type="region of interest" description="Disordered" evidence="2">
    <location>
        <begin position="1"/>
        <end position="22"/>
    </location>
</feature>
<dbReference type="Gene3D" id="2.40.70.10">
    <property type="entry name" value="Acid Proteases"/>
    <property type="match status" value="2"/>
</dbReference>
<dbReference type="InterPro" id="IPR021109">
    <property type="entry name" value="Peptidase_aspartic_dom_sf"/>
</dbReference>
<evidence type="ECO:0000256" key="1">
    <source>
        <dbReference type="ARBA" id="ARBA00007447"/>
    </source>
</evidence>
<dbReference type="CDD" id="cd05471">
    <property type="entry name" value="pepsin_like"/>
    <property type="match status" value="1"/>
</dbReference>
<dbReference type="InterPro" id="IPR001461">
    <property type="entry name" value="Aspartic_peptidase_A1"/>
</dbReference>
<dbReference type="PRINTS" id="PR00792">
    <property type="entry name" value="PEPSIN"/>
</dbReference>
<evidence type="ECO:0000259" key="3">
    <source>
        <dbReference type="PROSITE" id="PS51767"/>
    </source>
</evidence>
<evidence type="ECO:0000313" key="4">
    <source>
        <dbReference type="Proteomes" id="UP000095284"/>
    </source>
</evidence>
<accession>A0A1I7RKF0</accession>
<dbReference type="Proteomes" id="UP000095284">
    <property type="component" value="Unplaced"/>
</dbReference>
<dbReference type="PANTHER" id="PTHR47966">
    <property type="entry name" value="BETA-SITE APP-CLEAVING ENZYME, ISOFORM A-RELATED"/>
    <property type="match status" value="1"/>
</dbReference>
<dbReference type="InterPro" id="IPR034164">
    <property type="entry name" value="Pepsin-like_dom"/>
</dbReference>
<dbReference type="AlphaFoldDB" id="A0A1I7RKF0"/>
<evidence type="ECO:0000256" key="2">
    <source>
        <dbReference type="SAM" id="MobiDB-lite"/>
    </source>
</evidence>
<comment type="similarity">
    <text evidence="1">Belongs to the peptidase A1 family.</text>
</comment>
<proteinExistence type="inferred from homology"/>
<dbReference type="Pfam" id="PF00026">
    <property type="entry name" value="Asp"/>
    <property type="match status" value="2"/>
</dbReference>
<dbReference type="SUPFAM" id="SSF50630">
    <property type="entry name" value="Acid proteases"/>
    <property type="match status" value="1"/>
</dbReference>
<dbReference type="InterPro" id="IPR033121">
    <property type="entry name" value="PEPTIDASE_A1"/>
</dbReference>
<dbReference type="PANTHER" id="PTHR47966:SF51">
    <property type="entry name" value="BETA-SITE APP-CLEAVING ENZYME, ISOFORM A-RELATED"/>
    <property type="match status" value="1"/>
</dbReference>
<feature type="domain" description="Peptidase A1" evidence="3">
    <location>
        <begin position="46"/>
        <end position="397"/>
    </location>
</feature>
<evidence type="ECO:0000313" key="5">
    <source>
        <dbReference type="WBParaSite" id="BXY_0118400.1"/>
    </source>
</evidence>
<reference evidence="5" key="1">
    <citation type="submission" date="2016-11" db="UniProtKB">
        <authorList>
            <consortium name="WormBaseParasite"/>
        </authorList>
    </citation>
    <scope>IDENTIFICATION</scope>
</reference>
<dbReference type="GO" id="GO:0004190">
    <property type="term" value="F:aspartic-type endopeptidase activity"/>
    <property type="evidence" value="ECO:0007669"/>
    <property type="project" value="InterPro"/>
</dbReference>